<protein>
    <recommendedName>
        <fullName evidence="3">DZIP3-like HEPN domain-containing protein</fullName>
    </recommendedName>
</protein>
<reference evidence="1 2" key="1">
    <citation type="submission" date="2020-06" db="EMBL/GenBank/DDBJ databases">
        <authorList>
            <person name="Li R."/>
            <person name="Bekaert M."/>
        </authorList>
    </citation>
    <scope>NUCLEOTIDE SEQUENCE [LARGE SCALE GENOMIC DNA]</scope>
    <source>
        <strain evidence="2">wild</strain>
    </source>
</reference>
<organism evidence="1 2">
    <name type="scientific">Mytilus coruscus</name>
    <name type="common">Sea mussel</name>
    <dbReference type="NCBI Taxonomy" id="42192"/>
    <lineage>
        <taxon>Eukaryota</taxon>
        <taxon>Metazoa</taxon>
        <taxon>Spiralia</taxon>
        <taxon>Lophotrochozoa</taxon>
        <taxon>Mollusca</taxon>
        <taxon>Bivalvia</taxon>
        <taxon>Autobranchia</taxon>
        <taxon>Pteriomorphia</taxon>
        <taxon>Mytilida</taxon>
        <taxon>Mytiloidea</taxon>
        <taxon>Mytilidae</taxon>
        <taxon>Mytilinae</taxon>
        <taxon>Mytilus</taxon>
    </lineage>
</organism>
<dbReference type="AlphaFoldDB" id="A0A6J8BER2"/>
<accession>A0A6J8BER2</accession>
<dbReference type="EMBL" id="CACVKT020003187">
    <property type="protein sequence ID" value="CAC5382292.1"/>
    <property type="molecule type" value="Genomic_DNA"/>
</dbReference>
<gene>
    <name evidence="1" type="ORF">MCOR_18134</name>
</gene>
<keyword evidence="2" id="KW-1185">Reference proteome</keyword>
<name>A0A6J8BER2_MYTCO</name>
<evidence type="ECO:0000313" key="1">
    <source>
        <dbReference type="EMBL" id="CAC5382292.1"/>
    </source>
</evidence>
<evidence type="ECO:0008006" key="3">
    <source>
        <dbReference type="Google" id="ProtNLM"/>
    </source>
</evidence>
<sequence>MSLSTLRNNFYRIATLIIDHGADVMRSLLDQFIQKKYISLKDFVSKNQHELYHQFTNDICCQCSKYYQRPYKQVISSWQMDTLFETNGSKFSCHKPISKCEYCCSTVKQNLQINNLDITLLKFFLVTYFEEEFWQNCLTDGLSFHDFLNSNKHDIFHLVQLNVPCCLCILNNPDYTVMVATGKERLNKVQWEAMFATTDQYSAHSETCVDDRNPCSVSATIGISLSSLNGRTRMIILSKFCIMMKHIDQLVHARNTVFAHAIKGELTDDNFKEFWEEIENSILYLAKITNKDLEIKQRILELREFSPKETMCLEMQCLALRQVQKDEQVIQESRNIQGTVESLAEKIDARLQEIQIQITNLKTHTVSTYIKESDLSGNSAWYSDRYEYAAKNGTSNGCSVEYKDESDDAHKNETKKGCSVGYKGATSLQACPANRKHVRGHTSASSSEKKSCVLVLSVMVVFSLSEVPRLYINSTIFVTFRTDLEMNENIAFDNIRTAIKTEEATTCPYFKGNDKLAEINITANDSCIVNDLTPTWVTKVENYILKRLLIDEEICHPDKLHQELMRAAKILYCSGHSVEYLSAFRLYPGCNYTNLLDLESSNIVLHVLGSTPYNEPLNYTLNIIWGHLDISLKHLKVFIEILKV</sequence>
<dbReference type="OrthoDB" id="10353147at2759"/>
<evidence type="ECO:0000313" key="2">
    <source>
        <dbReference type="Proteomes" id="UP000507470"/>
    </source>
</evidence>
<dbReference type="Proteomes" id="UP000507470">
    <property type="component" value="Unassembled WGS sequence"/>
</dbReference>
<proteinExistence type="predicted"/>